<reference evidence="2" key="1">
    <citation type="submission" date="2020-02" db="EMBL/GenBank/DDBJ databases">
        <authorList>
            <person name="Meier V. D."/>
        </authorList>
    </citation>
    <scope>NUCLEOTIDE SEQUENCE</scope>
    <source>
        <strain evidence="2">AVDCRST_MAG27</strain>
    </source>
</reference>
<protein>
    <submittedName>
        <fullName evidence="2">Uncharacterized protein</fullName>
    </submittedName>
</protein>
<evidence type="ECO:0000313" key="2">
    <source>
        <dbReference type="EMBL" id="CAA9215993.1"/>
    </source>
</evidence>
<name>A0A6J4H9N0_9PROT</name>
<feature type="non-terminal residue" evidence="2">
    <location>
        <position position="85"/>
    </location>
</feature>
<dbReference type="AlphaFoldDB" id="A0A6J4H9N0"/>
<proteinExistence type="predicted"/>
<evidence type="ECO:0000256" key="1">
    <source>
        <dbReference type="SAM" id="MobiDB-lite"/>
    </source>
</evidence>
<sequence length="85" mass="8935">AGHSRRTKDGGAPSAPPEPQCLATGPAAARGAAPHPPRAAEPRRGAAAADRARRRLQCQDALRHRRARLGARPALRRLAARGDPL</sequence>
<feature type="non-terminal residue" evidence="2">
    <location>
        <position position="1"/>
    </location>
</feature>
<accession>A0A6J4H9N0</accession>
<organism evidence="2">
    <name type="scientific">uncultured Craurococcus sp</name>
    <dbReference type="NCBI Taxonomy" id="1135998"/>
    <lineage>
        <taxon>Bacteria</taxon>
        <taxon>Pseudomonadati</taxon>
        <taxon>Pseudomonadota</taxon>
        <taxon>Alphaproteobacteria</taxon>
        <taxon>Acetobacterales</taxon>
        <taxon>Acetobacteraceae</taxon>
        <taxon>Craurococcus</taxon>
        <taxon>environmental samples</taxon>
    </lineage>
</organism>
<feature type="region of interest" description="Disordered" evidence="1">
    <location>
        <begin position="1"/>
        <end position="54"/>
    </location>
</feature>
<dbReference type="EMBL" id="CADCTD010000003">
    <property type="protein sequence ID" value="CAA9215993.1"/>
    <property type="molecule type" value="Genomic_DNA"/>
</dbReference>
<feature type="compositionally biased region" description="Low complexity" evidence="1">
    <location>
        <begin position="23"/>
        <end position="33"/>
    </location>
</feature>
<gene>
    <name evidence="2" type="ORF">AVDCRST_MAG27-181</name>
</gene>